<feature type="non-terminal residue" evidence="8">
    <location>
        <position position="280"/>
    </location>
</feature>
<dbReference type="InterPro" id="IPR000734">
    <property type="entry name" value="TAG_lipase"/>
</dbReference>
<evidence type="ECO:0000256" key="1">
    <source>
        <dbReference type="ARBA" id="ARBA00004613"/>
    </source>
</evidence>
<evidence type="ECO:0000259" key="7">
    <source>
        <dbReference type="Pfam" id="PF00151"/>
    </source>
</evidence>
<evidence type="ECO:0000256" key="3">
    <source>
        <dbReference type="ARBA" id="ARBA00022525"/>
    </source>
</evidence>
<reference evidence="8" key="1">
    <citation type="journal article" date="2014" name="PLoS ONE">
        <title>Transcriptome-Based Identification of ABC Transporters in the Western Tarnished Plant Bug Lygus hesperus.</title>
        <authorList>
            <person name="Hull J.J."/>
            <person name="Chaney K."/>
            <person name="Geib S.M."/>
            <person name="Fabrick J.A."/>
            <person name="Brent C.S."/>
            <person name="Walsh D."/>
            <person name="Lavine L.C."/>
        </authorList>
    </citation>
    <scope>NUCLEOTIDE SEQUENCE</scope>
</reference>
<evidence type="ECO:0000313" key="8">
    <source>
        <dbReference type="EMBL" id="JAG41834.1"/>
    </source>
</evidence>
<feature type="signal peptide" evidence="6">
    <location>
        <begin position="1"/>
        <end position="18"/>
    </location>
</feature>
<feature type="compositionally biased region" description="Basic residues" evidence="5">
    <location>
        <begin position="97"/>
        <end position="114"/>
    </location>
</feature>
<comment type="similarity">
    <text evidence="2 4">Belongs to the AB hydrolase superfamily. Lipase family.</text>
</comment>
<dbReference type="PANTHER" id="PTHR11610">
    <property type="entry name" value="LIPASE"/>
    <property type="match status" value="1"/>
</dbReference>
<dbReference type="AlphaFoldDB" id="A0A0A9ZBK9"/>
<dbReference type="Pfam" id="PF00151">
    <property type="entry name" value="Lipase"/>
    <property type="match status" value="1"/>
</dbReference>
<name>A0A0A9ZBK9_LYGHE</name>
<accession>A0A0A9ZBK9</accession>
<keyword evidence="3" id="KW-0964">Secreted</keyword>
<dbReference type="Gene3D" id="3.40.50.1820">
    <property type="entry name" value="alpha/beta hydrolase"/>
    <property type="match status" value="1"/>
</dbReference>
<feature type="non-terminal residue" evidence="8">
    <location>
        <position position="1"/>
    </location>
</feature>
<reference evidence="8" key="2">
    <citation type="submission" date="2014-07" db="EMBL/GenBank/DDBJ databases">
        <authorList>
            <person name="Hull J."/>
        </authorList>
    </citation>
    <scope>NUCLEOTIDE SEQUENCE</scope>
</reference>
<dbReference type="InterPro" id="IPR013818">
    <property type="entry name" value="Lipase"/>
</dbReference>
<gene>
    <name evidence="8" type="primary">Pnlip_4</name>
    <name evidence="8" type="ORF">CM83_33358</name>
</gene>
<comment type="subcellular location">
    <subcellularLocation>
        <location evidence="1">Secreted</location>
    </subcellularLocation>
</comment>
<sequence length="280" mass="32363">VWWIWWYFLSGQVTFSLARRNKPDLKSTIYDEDLFENRFNPEAPTKIIIHGYVNNHGSSLISLIRKAYLKPKKCSCGTECRRNRRRMSGSHMPGSRKTQKRTIKHERKAHSTRKKLQEGDINVHHVLNCTQVGGCNAGLNMSEEMRRGMRREYTWETNVEMEVEVPNIILVNWASMSYELYMMTRLRILMVARQVLTLIQRLQVDFEVNLDSIEIIGHSLGAQIAGIVGRLGSNPASRSRRKEKIGRITGLDPSLPGFLLTPKKWRLTRDSAKFVQAIHT</sequence>
<dbReference type="SUPFAM" id="SSF53474">
    <property type="entry name" value="alpha/beta-Hydrolases"/>
    <property type="match status" value="1"/>
</dbReference>
<feature type="domain" description="Lipase" evidence="7">
    <location>
        <begin position="13"/>
        <end position="280"/>
    </location>
</feature>
<dbReference type="EMBL" id="GBHO01001770">
    <property type="protein sequence ID" value="JAG41834.1"/>
    <property type="molecule type" value="Transcribed_RNA"/>
</dbReference>
<dbReference type="GO" id="GO:0016042">
    <property type="term" value="P:lipid catabolic process"/>
    <property type="evidence" value="ECO:0007669"/>
    <property type="project" value="TreeGrafter"/>
</dbReference>
<evidence type="ECO:0000256" key="2">
    <source>
        <dbReference type="ARBA" id="ARBA00010701"/>
    </source>
</evidence>
<dbReference type="GO" id="GO:0005615">
    <property type="term" value="C:extracellular space"/>
    <property type="evidence" value="ECO:0007669"/>
    <property type="project" value="TreeGrafter"/>
</dbReference>
<feature type="chain" id="PRO_5002052736" evidence="6">
    <location>
        <begin position="19"/>
        <end position="280"/>
    </location>
</feature>
<proteinExistence type="inferred from homology"/>
<organism evidence="8">
    <name type="scientific">Lygus hesperus</name>
    <name type="common">Western plant bug</name>
    <dbReference type="NCBI Taxonomy" id="30085"/>
    <lineage>
        <taxon>Eukaryota</taxon>
        <taxon>Metazoa</taxon>
        <taxon>Ecdysozoa</taxon>
        <taxon>Arthropoda</taxon>
        <taxon>Hexapoda</taxon>
        <taxon>Insecta</taxon>
        <taxon>Pterygota</taxon>
        <taxon>Neoptera</taxon>
        <taxon>Paraneoptera</taxon>
        <taxon>Hemiptera</taxon>
        <taxon>Heteroptera</taxon>
        <taxon>Panheteroptera</taxon>
        <taxon>Cimicomorpha</taxon>
        <taxon>Miridae</taxon>
        <taxon>Mirini</taxon>
        <taxon>Lygus</taxon>
    </lineage>
</organism>
<evidence type="ECO:0000256" key="6">
    <source>
        <dbReference type="SAM" id="SignalP"/>
    </source>
</evidence>
<evidence type="ECO:0000256" key="5">
    <source>
        <dbReference type="SAM" id="MobiDB-lite"/>
    </source>
</evidence>
<feature type="region of interest" description="Disordered" evidence="5">
    <location>
        <begin position="84"/>
        <end position="115"/>
    </location>
</feature>
<evidence type="ECO:0000256" key="4">
    <source>
        <dbReference type="RuleBase" id="RU004262"/>
    </source>
</evidence>
<keyword evidence="6" id="KW-0732">Signal</keyword>
<dbReference type="GO" id="GO:0016298">
    <property type="term" value="F:lipase activity"/>
    <property type="evidence" value="ECO:0007669"/>
    <property type="project" value="InterPro"/>
</dbReference>
<dbReference type="InterPro" id="IPR029058">
    <property type="entry name" value="AB_hydrolase_fold"/>
</dbReference>
<protein>
    <submittedName>
        <fullName evidence="8">Pancreatic triacylglycerol lipase</fullName>
    </submittedName>
</protein>